<evidence type="ECO:0000256" key="1">
    <source>
        <dbReference type="ARBA" id="ARBA00022737"/>
    </source>
</evidence>
<dbReference type="Pfam" id="PF12796">
    <property type="entry name" value="Ank_2"/>
    <property type="match status" value="1"/>
</dbReference>
<gene>
    <name evidence="4" type="ORF">AXG93_3256s1460</name>
</gene>
<feature type="repeat" description="ANK" evidence="3">
    <location>
        <begin position="148"/>
        <end position="180"/>
    </location>
</feature>
<dbReference type="PANTHER" id="PTHR24171:SF8">
    <property type="entry name" value="BRCA1-ASSOCIATED RING DOMAIN PROTEIN 1"/>
    <property type="match status" value="1"/>
</dbReference>
<dbReference type="GO" id="GO:0004842">
    <property type="term" value="F:ubiquitin-protein transferase activity"/>
    <property type="evidence" value="ECO:0007669"/>
    <property type="project" value="TreeGrafter"/>
</dbReference>
<dbReference type="InterPro" id="IPR002110">
    <property type="entry name" value="Ankyrin_rpt"/>
</dbReference>
<evidence type="ECO:0000313" key="4">
    <source>
        <dbReference type="EMBL" id="OAE20899.1"/>
    </source>
</evidence>
<protein>
    <submittedName>
        <fullName evidence="4">Uncharacterized protein</fullName>
    </submittedName>
</protein>
<dbReference type="InterPro" id="IPR036770">
    <property type="entry name" value="Ankyrin_rpt-contain_sf"/>
</dbReference>
<evidence type="ECO:0000256" key="3">
    <source>
        <dbReference type="PROSITE-ProRule" id="PRU00023"/>
    </source>
</evidence>
<dbReference type="SUPFAM" id="SSF48403">
    <property type="entry name" value="Ankyrin repeat"/>
    <property type="match status" value="1"/>
</dbReference>
<organism evidence="4 5">
    <name type="scientific">Marchantia polymorpha subsp. ruderalis</name>
    <dbReference type="NCBI Taxonomy" id="1480154"/>
    <lineage>
        <taxon>Eukaryota</taxon>
        <taxon>Viridiplantae</taxon>
        <taxon>Streptophyta</taxon>
        <taxon>Embryophyta</taxon>
        <taxon>Marchantiophyta</taxon>
        <taxon>Marchantiopsida</taxon>
        <taxon>Marchantiidae</taxon>
        <taxon>Marchantiales</taxon>
        <taxon>Marchantiaceae</taxon>
        <taxon>Marchantia</taxon>
    </lineage>
</organism>
<dbReference type="PROSITE" id="PS50088">
    <property type="entry name" value="ANK_REPEAT"/>
    <property type="match status" value="2"/>
</dbReference>
<evidence type="ECO:0000256" key="2">
    <source>
        <dbReference type="ARBA" id="ARBA00023043"/>
    </source>
</evidence>
<dbReference type="EMBL" id="LVLJ01003561">
    <property type="protein sequence ID" value="OAE20899.1"/>
    <property type="molecule type" value="Genomic_DNA"/>
</dbReference>
<keyword evidence="5" id="KW-1185">Reference proteome</keyword>
<name>A0A176VIY5_MARPO</name>
<sequence>MCTEKILDRKHLTHQCQWTEEASNNPKHSRPETPTRGLFECSRKQILPNLLPTEVTSTVNLHHAFMTVPLPNGTPEALPTDEQTREFLEAARYGDLEDLQAIVARGIIVDSSDEQGRTALHMASANGHLPVVQFLIAQGADVNSKNAEDNTPLHYAAVNCHVAVVEQLIAQGSDASAVNKHDRTPLDEALGRNSDAVVQAINTAVATHALGSNSLSTVDMIDEE</sequence>
<feature type="repeat" description="ANK" evidence="3">
    <location>
        <begin position="115"/>
        <end position="147"/>
    </location>
</feature>
<dbReference type="Gene3D" id="1.25.40.20">
    <property type="entry name" value="Ankyrin repeat-containing domain"/>
    <property type="match status" value="2"/>
</dbReference>
<comment type="caution">
    <text evidence="4">The sequence shown here is derived from an EMBL/GenBank/DDBJ whole genome shotgun (WGS) entry which is preliminary data.</text>
</comment>
<dbReference type="Proteomes" id="UP000077202">
    <property type="component" value="Unassembled WGS sequence"/>
</dbReference>
<dbReference type="PANTHER" id="PTHR24171">
    <property type="entry name" value="ANKYRIN REPEAT DOMAIN-CONTAINING PROTEIN 39-RELATED"/>
    <property type="match status" value="1"/>
</dbReference>
<accession>A0A176VIY5</accession>
<dbReference type="SMART" id="SM00248">
    <property type="entry name" value="ANK"/>
    <property type="match status" value="3"/>
</dbReference>
<proteinExistence type="predicted"/>
<reference evidence="4" key="1">
    <citation type="submission" date="2016-03" db="EMBL/GenBank/DDBJ databases">
        <title>Mechanisms controlling the formation of the plant cell surface in tip-growing cells are functionally conserved among land plants.</title>
        <authorList>
            <person name="Honkanen S."/>
            <person name="Jones V.A."/>
            <person name="Morieri G."/>
            <person name="Champion C."/>
            <person name="Hetherington A.J."/>
            <person name="Kelly S."/>
            <person name="Saint-Marcoux D."/>
            <person name="Proust H."/>
            <person name="Prescott H."/>
            <person name="Dolan L."/>
        </authorList>
    </citation>
    <scope>NUCLEOTIDE SEQUENCE [LARGE SCALE GENOMIC DNA]</scope>
    <source>
        <tissue evidence="4">Whole gametophyte</tissue>
    </source>
</reference>
<evidence type="ECO:0000313" key="5">
    <source>
        <dbReference type="Proteomes" id="UP000077202"/>
    </source>
</evidence>
<dbReference type="PROSITE" id="PS50297">
    <property type="entry name" value="ANK_REP_REGION"/>
    <property type="match status" value="2"/>
</dbReference>
<dbReference type="AlphaFoldDB" id="A0A176VIY5"/>
<dbReference type="GO" id="GO:0085020">
    <property type="term" value="P:protein K6-linked ubiquitination"/>
    <property type="evidence" value="ECO:0007669"/>
    <property type="project" value="TreeGrafter"/>
</dbReference>
<keyword evidence="1" id="KW-0677">Repeat</keyword>
<dbReference type="PRINTS" id="PR01415">
    <property type="entry name" value="ANKYRIN"/>
</dbReference>
<keyword evidence="2 3" id="KW-0040">ANK repeat</keyword>